<evidence type="ECO:0000313" key="4">
    <source>
        <dbReference type="EMBL" id="BDG09708.1"/>
    </source>
</evidence>
<reference evidence="5" key="1">
    <citation type="journal article" date="2022" name="Int. J. Syst. Evol. Microbiol.">
        <title>Anaeromyxobacter oryzae sp. nov., Anaeromyxobacter diazotrophicus sp. nov. and Anaeromyxobacter paludicola sp. nov., isolated from paddy soils.</title>
        <authorList>
            <person name="Itoh H."/>
            <person name="Xu Z."/>
            <person name="Mise K."/>
            <person name="Masuda Y."/>
            <person name="Ushijima N."/>
            <person name="Hayakawa C."/>
            <person name="Shiratori Y."/>
            <person name="Senoo K."/>
        </authorList>
    </citation>
    <scope>NUCLEOTIDE SEQUENCE [LARGE SCALE GENOMIC DNA]</scope>
    <source>
        <strain evidence="5">Red630</strain>
    </source>
</reference>
<dbReference type="PROSITE" id="PS01031">
    <property type="entry name" value="SHSP"/>
    <property type="match status" value="1"/>
</dbReference>
<dbReference type="EMBL" id="AP025592">
    <property type="protein sequence ID" value="BDG09708.1"/>
    <property type="molecule type" value="Genomic_DNA"/>
</dbReference>
<gene>
    <name evidence="4" type="primary">hspA-1</name>
    <name evidence="4" type="ORF">AMPC_28210</name>
</gene>
<dbReference type="Pfam" id="PF00011">
    <property type="entry name" value="HSP20"/>
    <property type="match status" value="1"/>
</dbReference>
<dbReference type="InterPro" id="IPR031107">
    <property type="entry name" value="Small_HSP"/>
</dbReference>
<dbReference type="InterPro" id="IPR008978">
    <property type="entry name" value="HSP20-like_chaperone"/>
</dbReference>
<dbReference type="CDD" id="cd06464">
    <property type="entry name" value="ACD_sHsps-like"/>
    <property type="match status" value="1"/>
</dbReference>
<name>A0ABM7XCV1_9BACT</name>
<proteinExistence type="inferred from homology"/>
<feature type="domain" description="SHSP" evidence="3">
    <location>
        <begin position="33"/>
        <end position="145"/>
    </location>
</feature>
<dbReference type="SUPFAM" id="SSF49764">
    <property type="entry name" value="HSP20-like chaperones"/>
    <property type="match status" value="1"/>
</dbReference>
<dbReference type="RefSeq" id="WP_248341981.1">
    <property type="nucleotide sequence ID" value="NZ_AP025592.1"/>
</dbReference>
<evidence type="ECO:0000256" key="1">
    <source>
        <dbReference type="PROSITE-ProRule" id="PRU00285"/>
    </source>
</evidence>
<protein>
    <submittedName>
        <fullName evidence="4">Molecular chaperone</fullName>
    </submittedName>
</protein>
<dbReference type="InterPro" id="IPR002068">
    <property type="entry name" value="A-crystallin/Hsp20_dom"/>
</dbReference>
<evidence type="ECO:0000313" key="5">
    <source>
        <dbReference type="Proteomes" id="UP001162734"/>
    </source>
</evidence>
<dbReference type="Proteomes" id="UP001162734">
    <property type="component" value="Chromosome"/>
</dbReference>
<dbReference type="PANTHER" id="PTHR11527">
    <property type="entry name" value="HEAT-SHOCK PROTEIN 20 FAMILY MEMBER"/>
    <property type="match status" value="1"/>
</dbReference>
<evidence type="ECO:0000259" key="3">
    <source>
        <dbReference type="PROSITE" id="PS01031"/>
    </source>
</evidence>
<evidence type="ECO:0000256" key="2">
    <source>
        <dbReference type="RuleBase" id="RU003616"/>
    </source>
</evidence>
<keyword evidence="5" id="KW-1185">Reference proteome</keyword>
<dbReference type="Gene3D" id="2.60.40.790">
    <property type="match status" value="1"/>
</dbReference>
<sequence length="145" mass="16611">MALLTRFDPWRDLARLQDEVTRMFDDRLTLSPGESVGWTPKCDIFEDEESIALRFDLAGVDPKDVEIRFENGVLTLKGERKLEKEEKRDNYHRVEMSYGTFTRSFTVPGTIDPEKIKAESKNGMLAVHLPKKPEAKPKAITVKVS</sequence>
<accession>A0ABM7XCV1</accession>
<comment type="similarity">
    <text evidence="1 2">Belongs to the small heat shock protein (HSP20) family.</text>
</comment>
<organism evidence="4 5">
    <name type="scientific">Anaeromyxobacter paludicola</name>
    <dbReference type="NCBI Taxonomy" id="2918171"/>
    <lineage>
        <taxon>Bacteria</taxon>
        <taxon>Pseudomonadati</taxon>
        <taxon>Myxococcota</taxon>
        <taxon>Myxococcia</taxon>
        <taxon>Myxococcales</taxon>
        <taxon>Cystobacterineae</taxon>
        <taxon>Anaeromyxobacteraceae</taxon>
        <taxon>Anaeromyxobacter</taxon>
    </lineage>
</organism>